<dbReference type="InterPro" id="IPR026870">
    <property type="entry name" value="Zinc_ribbon_dom"/>
</dbReference>
<evidence type="ECO:0000259" key="1">
    <source>
        <dbReference type="Pfam" id="PF13240"/>
    </source>
</evidence>
<proteinExistence type="predicted"/>
<dbReference type="EMBL" id="BART01012071">
    <property type="protein sequence ID" value="GAG76661.1"/>
    <property type="molecule type" value="Genomic_DNA"/>
</dbReference>
<dbReference type="Gene3D" id="4.10.1210.10">
    <property type="entry name" value="Atu1913-like"/>
    <property type="match status" value="1"/>
</dbReference>
<evidence type="ECO:0000313" key="2">
    <source>
        <dbReference type="EMBL" id="GAG76661.1"/>
    </source>
</evidence>
<dbReference type="AlphaFoldDB" id="X1BWW8"/>
<feature type="domain" description="Zinc-ribbon" evidence="1">
    <location>
        <begin position="45"/>
        <end position="66"/>
    </location>
</feature>
<reference evidence="2" key="1">
    <citation type="journal article" date="2014" name="Front. Microbiol.">
        <title>High frequency of phylogenetically diverse reductive dehalogenase-homologous genes in deep subseafloor sedimentary metagenomes.</title>
        <authorList>
            <person name="Kawai M."/>
            <person name="Futagami T."/>
            <person name="Toyoda A."/>
            <person name="Takaki Y."/>
            <person name="Nishi S."/>
            <person name="Hori S."/>
            <person name="Arai W."/>
            <person name="Tsubouchi T."/>
            <person name="Morono Y."/>
            <person name="Uchiyama I."/>
            <person name="Ito T."/>
            <person name="Fujiyama A."/>
            <person name="Inagaki F."/>
            <person name="Takami H."/>
        </authorList>
    </citation>
    <scope>NUCLEOTIDE SEQUENCE</scope>
    <source>
        <strain evidence="2">Expedition CK06-06</strain>
    </source>
</reference>
<dbReference type="Pfam" id="PF13240">
    <property type="entry name" value="Zn_Ribbon_1"/>
    <property type="match status" value="1"/>
</dbReference>
<dbReference type="InterPro" id="IPR036488">
    <property type="entry name" value="DUF1883-like_sf"/>
</dbReference>
<sequence length="67" mass="7921">MSDYYYGVNLYVVDDENYEKFKNGQDFIYIYGVIETVARINNEKYCSNCGQKIKKETIFCEFCGSKQ</sequence>
<protein>
    <recommendedName>
        <fullName evidence="1">Zinc-ribbon domain-containing protein</fullName>
    </recommendedName>
</protein>
<name>X1BWW8_9ZZZZ</name>
<comment type="caution">
    <text evidence="2">The sequence shown here is derived from an EMBL/GenBank/DDBJ whole genome shotgun (WGS) entry which is preliminary data.</text>
</comment>
<gene>
    <name evidence="2" type="ORF">S01H4_25386</name>
</gene>
<organism evidence="2">
    <name type="scientific">marine sediment metagenome</name>
    <dbReference type="NCBI Taxonomy" id="412755"/>
    <lineage>
        <taxon>unclassified sequences</taxon>
        <taxon>metagenomes</taxon>
        <taxon>ecological metagenomes</taxon>
    </lineage>
</organism>
<accession>X1BWW8</accession>